<evidence type="ECO:0000256" key="10">
    <source>
        <dbReference type="ARBA" id="ARBA00022840"/>
    </source>
</evidence>
<evidence type="ECO:0000256" key="8">
    <source>
        <dbReference type="ARBA" id="ARBA00022695"/>
    </source>
</evidence>
<dbReference type="GO" id="GO:0000049">
    <property type="term" value="F:tRNA binding"/>
    <property type="evidence" value="ECO:0007669"/>
    <property type="project" value="TreeGrafter"/>
</dbReference>
<dbReference type="Pfam" id="PF01300">
    <property type="entry name" value="Sua5_yciO_yrdC"/>
    <property type="match status" value="1"/>
</dbReference>
<dbReference type="InterPro" id="IPR005145">
    <property type="entry name" value="Sua5_C"/>
</dbReference>
<dbReference type="FunCoup" id="A0A317ZJG5">
    <property type="interactions" value="437"/>
</dbReference>
<dbReference type="OrthoDB" id="9814580at2"/>
<dbReference type="EMBL" id="QHJQ01000001">
    <property type="protein sequence ID" value="PXA05690.1"/>
    <property type="molecule type" value="Genomic_DNA"/>
</dbReference>
<gene>
    <name evidence="16" type="ORF">DDZ13_02115</name>
</gene>
<dbReference type="GO" id="GO:0005737">
    <property type="term" value="C:cytoplasm"/>
    <property type="evidence" value="ECO:0007669"/>
    <property type="project" value="UniProtKB-SubCell"/>
</dbReference>
<dbReference type="GO" id="GO:0061710">
    <property type="term" value="F:L-threonylcarbamoyladenylate synthase"/>
    <property type="evidence" value="ECO:0007669"/>
    <property type="project" value="UniProtKB-EC"/>
</dbReference>
<evidence type="ECO:0000256" key="9">
    <source>
        <dbReference type="ARBA" id="ARBA00022741"/>
    </source>
</evidence>
<evidence type="ECO:0000256" key="4">
    <source>
        <dbReference type="ARBA" id="ARBA00015492"/>
    </source>
</evidence>
<feature type="binding site" evidence="14">
    <location>
        <position position="149"/>
    </location>
    <ligand>
        <name>ATP</name>
        <dbReference type="ChEBI" id="CHEBI:30616"/>
    </ligand>
</feature>
<evidence type="ECO:0000256" key="13">
    <source>
        <dbReference type="PIRNR" id="PIRNR004930"/>
    </source>
</evidence>
<comment type="similarity">
    <text evidence="2 13">Belongs to the SUA5 family.</text>
</comment>
<dbReference type="NCBIfam" id="TIGR00057">
    <property type="entry name" value="L-threonylcarbamoyladenylate synthase"/>
    <property type="match status" value="1"/>
</dbReference>
<keyword evidence="10 13" id="KW-0067">ATP-binding</keyword>
<dbReference type="Gene3D" id="3.90.870.10">
    <property type="entry name" value="DHBP synthase"/>
    <property type="match status" value="1"/>
</dbReference>
<feature type="binding site" evidence="14">
    <location>
        <position position="66"/>
    </location>
    <ligand>
        <name>L-threonine</name>
        <dbReference type="ChEBI" id="CHEBI:57926"/>
    </ligand>
</feature>
<organism evidence="16 17">
    <name type="scientific">Coraliomargarita sinensis</name>
    <dbReference type="NCBI Taxonomy" id="2174842"/>
    <lineage>
        <taxon>Bacteria</taxon>
        <taxon>Pseudomonadati</taxon>
        <taxon>Verrucomicrobiota</taxon>
        <taxon>Opitutia</taxon>
        <taxon>Puniceicoccales</taxon>
        <taxon>Coraliomargaritaceae</taxon>
        <taxon>Coraliomargarita</taxon>
    </lineage>
</organism>
<feature type="binding site" evidence="14">
    <location>
        <position position="194"/>
    </location>
    <ligand>
        <name>ATP</name>
        <dbReference type="ChEBI" id="CHEBI:30616"/>
    </ligand>
</feature>
<evidence type="ECO:0000256" key="1">
    <source>
        <dbReference type="ARBA" id="ARBA00004496"/>
    </source>
</evidence>
<feature type="binding site" evidence="14">
    <location>
        <position position="234"/>
    </location>
    <ligand>
        <name>ATP</name>
        <dbReference type="ChEBI" id="CHEBI:30616"/>
    </ligand>
</feature>
<dbReference type="FunFam" id="3.90.870.10:FF:000009">
    <property type="entry name" value="Threonylcarbamoyl-AMP synthase, putative"/>
    <property type="match status" value="1"/>
</dbReference>
<keyword evidence="9 13" id="KW-0547">Nucleotide-binding</keyword>
<dbReference type="InterPro" id="IPR010923">
    <property type="entry name" value="T(6)A37_SUA5"/>
</dbReference>
<dbReference type="InterPro" id="IPR017945">
    <property type="entry name" value="DHBP_synth_RibB-like_a/b_dom"/>
</dbReference>
<dbReference type="RefSeq" id="WP_110129768.1">
    <property type="nucleotide sequence ID" value="NZ_QHJQ01000001.1"/>
</dbReference>
<feature type="binding site" evidence="14">
    <location>
        <position position="141"/>
    </location>
    <ligand>
        <name>ATP</name>
        <dbReference type="ChEBI" id="CHEBI:30616"/>
    </ligand>
</feature>
<evidence type="ECO:0000256" key="12">
    <source>
        <dbReference type="ARBA" id="ARBA00048366"/>
    </source>
</evidence>
<proteinExistence type="inferred from homology"/>
<evidence type="ECO:0000313" key="16">
    <source>
        <dbReference type="EMBL" id="PXA05690.1"/>
    </source>
</evidence>
<feature type="domain" description="YrdC-like" evidence="15">
    <location>
        <begin position="12"/>
        <end position="198"/>
    </location>
</feature>
<dbReference type="AlphaFoldDB" id="A0A317ZJG5"/>
<dbReference type="Gene3D" id="3.40.50.11030">
    <property type="entry name" value="Threonylcarbamoyl-AMP synthase, C-terminal domain"/>
    <property type="match status" value="1"/>
</dbReference>
<keyword evidence="5 13" id="KW-0963">Cytoplasm</keyword>
<dbReference type="GO" id="GO:0003725">
    <property type="term" value="F:double-stranded RNA binding"/>
    <property type="evidence" value="ECO:0007669"/>
    <property type="project" value="UniProtKB-UniRule"/>
</dbReference>
<accession>A0A317ZJG5</accession>
<feature type="binding site" evidence="14">
    <location>
        <position position="57"/>
    </location>
    <ligand>
        <name>ATP</name>
        <dbReference type="ChEBI" id="CHEBI:30616"/>
    </ligand>
</feature>
<dbReference type="Proteomes" id="UP000247099">
    <property type="component" value="Unassembled WGS sequence"/>
</dbReference>
<dbReference type="PROSITE" id="PS51163">
    <property type="entry name" value="YRDC"/>
    <property type="match status" value="1"/>
</dbReference>
<keyword evidence="17" id="KW-1185">Reference proteome</keyword>
<keyword evidence="7 13" id="KW-0819">tRNA processing</keyword>
<reference evidence="16 17" key="1">
    <citation type="submission" date="2018-05" db="EMBL/GenBank/DDBJ databases">
        <title>Coraliomargarita sinensis sp. nov., isolated from a marine solar saltern.</title>
        <authorList>
            <person name="Zhou L.Y."/>
        </authorList>
    </citation>
    <scope>NUCLEOTIDE SEQUENCE [LARGE SCALE GENOMIC DNA]</scope>
    <source>
        <strain evidence="16 17">WN38</strain>
    </source>
</reference>
<name>A0A317ZJG5_9BACT</name>
<keyword evidence="8 13" id="KW-0548">Nucleotidyltransferase</keyword>
<evidence type="ECO:0000313" key="17">
    <source>
        <dbReference type="Proteomes" id="UP000247099"/>
    </source>
</evidence>
<dbReference type="EC" id="2.7.7.87" evidence="3 13"/>
<sequence>MPPREPILKDEPGTLEACADLLRKDQLVAVPTETVYGLAGNALSEKAVRRIFNVKGRPLIDPLITHFKSAAAAFTHVHATEFAETLAEEFWPGPLTLVLEKMPTIPDLVTAGLTSAAVRVPNQPLMQALLQQLDFPLAAPSANPFGYVSPTRPEHVAHTLGPKIGAILDGGICRHGIESTVLDLRNSDNIRILRPGPICAQEIEGLLGRKVQQAKVSKSGKEAQTSPGQLTKHYSPNTKIEIVENGQLKFPLDSGAAVVANKRPLGIERDDLYWLSEDGDLAEVAQNFFDTIQKLDRMGYEALIIEAAPEEGLGVALNDRLRRAATR</sequence>
<dbReference type="Pfam" id="PF03481">
    <property type="entry name" value="Sua5_C"/>
    <property type="match status" value="1"/>
</dbReference>
<comment type="caution">
    <text evidence="16">The sequence shown here is derived from an EMBL/GenBank/DDBJ whole genome shotgun (WGS) entry which is preliminary data.</text>
</comment>
<evidence type="ECO:0000256" key="5">
    <source>
        <dbReference type="ARBA" id="ARBA00022490"/>
    </source>
</evidence>
<evidence type="ECO:0000256" key="3">
    <source>
        <dbReference type="ARBA" id="ARBA00012584"/>
    </source>
</evidence>
<protein>
    <recommendedName>
        <fullName evidence="4 13">Threonylcarbamoyl-AMP synthase</fullName>
        <shortName evidence="13">TC-AMP synthase</shortName>
        <ecNumber evidence="3 13">2.7.7.87</ecNumber>
    </recommendedName>
    <alternativeName>
        <fullName evidence="11 13">L-threonylcarbamoyladenylate synthase</fullName>
    </alternativeName>
</protein>
<feature type="binding site" evidence="14">
    <location>
        <position position="139"/>
    </location>
    <ligand>
        <name>L-threonine</name>
        <dbReference type="ChEBI" id="CHEBI:57926"/>
    </ligand>
</feature>
<feature type="binding site" evidence="14">
    <location>
        <position position="119"/>
    </location>
    <ligand>
        <name>L-threonine</name>
        <dbReference type="ChEBI" id="CHEBI:57926"/>
    </ligand>
</feature>
<evidence type="ECO:0000256" key="11">
    <source>
        <dbReference type="ARBA" id="ARBA00029774"/>
    </source>
</evidence>
<feature type="binding site" evidence="14">
    <location>
        <position position="34"/>
    </location>
    <ligand>
        <name>L-threonine</name>
        <dbReference type="ChEBI" id="CHEBI:57926"/>
    </ligand>
</feature>
<evidence type="ECO:0000259" key="15">
    <source>
        <dbReference type="PROSITE" id="PS51163"/>
    </source>
</evidence>
<keyword evidence="6 13" id="KW-0808">Transferase</keyword>
<evidence type="ECO:0000256" key="2">
    <source>
        <dbReference type="ARBA" id="ARBA00007663"/>
    </source>
</evidence>
<dbReference type="PANTHER" id="PTHR17490">
    <property type="entry name" value="SUA5"/>
    <property type="match status" value="1"/>
</dbReference>
<comment type="catalytic activity">
    <reaction evidence="12 13">
        <text>L-threonine + hydrogencarbonate + ATP = L-threonylcarbamoyladenylate + diphosphate + H2O</text>
        <dbReference type="Rhea" id="RHEA:36407"/>
        <dbReference type="ChEBI" id="CHEBI:15377"/>
        <dbReference type="ChEBI" id="CHEBI:17544"/>
        <dbReference type="ChEBI" id="CHEBI:30616"/>
        <dbReference type="ChEBI" id="CHEBI:33019"/>
        <dbReference type="ChEBI" id="CHEBI:57926"/>
        <dbReference type="ChEBI" id="CHEBI:73682"/>
        <dbReference type="EC" id="2.7.7.87"/>
    </reaction>
</comment>
<dbReference type="InterPro" id="IPR050156">
    <property type="entry name" value="TC-AMP_synthase_SUA5"/>
</dbReference>
<comment type="function">
    <text evidence="13">Required for the formation of a threonylcarbamoyl group on adenosine at position 37 (t(6)A37) in tRNAs that read codons beginning with adenine.</text>
</comment>
<dbReference type="InParanoid" id="A0A317ZJG5"/>
<dbReference type="InterPro" id="IPR038385">
    <property type="entry name" value="Sua5/YwlC_C"/>
</dbReference>
<dbReference type="GO" id="GO:0005524">
    <property type="term" value="F:ATP binding"/>
    <property type="evidence" value="ECO:0007669"/>
    <property type="project" value="UniProtKB-UniRule"/>
</dbReference>
<evidence type="ECO:0000256" key="14">
    <source>
        <dbReference type="PIRSR" id="PIRSR004930-1"/>
    </source>
</evidence>
<comment type="subcellular location">
    <subcellularLocation>
        <location evidence="1 13">Cytoplasm</location>
    </subcellularLocation>
</comment>
<evidence type="ECO:0000256" key="6">
    <source>
        <dbReference type="ARBA" id="ARBA00022679"/>
    </source>
</evidence>
<dbReference type="GO" id="GO:0006450">
    <property type="term" value="P:regulation of translational fidelity"/>
    <property type="evidence" value="ECO:0007669"/>
    <property type="project" value="TreeGrafter"/>
</dbReference>
<dbReference type="PANTHER" id="PTHR17490:SF16">
    <property type="entry name" value="THREONYLCARBAMOYL-AMP SYNTHASE"/>
    <property type="match status" value="1"/>
</dbReference>
<dbReference type="SUPFAM" id="SSF55821">
    <property type="entry name" value="YrdC/RibB"/>
    <property type="match status" value="1"/>
</dbReference>
<dbReference type="GO" id="GO:0008033">
    <property type="term" value="P:tRNA processing"/>
    <property type="evidence" value="ECO:0007669"/>
    <property type="project" value="UniProtKB-KW"/>
</dbReference>
<feature type="binding site" evidence="14">
    <location>
        <position position="179"/>
    </location>
    <ligand>
        <name>L-threonine</name>
        <dbReference type="ChEBI" id="CHEBI:57926"/>
    </ligand>
</feature>
<dbReference type="PIRSF" id="PIRSF004930">
    <property type="entry name" value="Tln_factor_SUA5"/>
    <property type="match status" value="1"/>
</dbReference>
<evidence type="ECO:0000256" key="7">
    <source>
        <dbReference type="ARBA" id="ARBA00022694"/>
    </source>
</evidence>
<dbReference type="InterPro" id="IPR006070">
    <property type="entry name" value="Sua5-like_dom"/>
</dbReference>